<organism evidence="1 2">
    <name type="scientific">Cardiobacterium valvarum F0432</name>
    <dbReference type="NCBI Taxonomy" id="797473"/>
    <lineage>
        <taxon>Bacteria</taxon>
        <taxon>Pseudomonadati</taxon>
        <taxon>Pseudomonadota</taxon>
        <taxon>Gammaproteobacteria</taxon>
        <taxon>Cardiobacteriales</taxon>
        <taxon>Cardiobacteriaceae</taxon>
        <taxon>Cardiobacterium</taxon>
    </lineage>
</organism>
<protein>
    <submittedName>
        <fullName evidence="1">Uncharacterized protein</fullName>
    </submittedName>
</protein>
<sequence>MAEAAEADDRNFAAFADVPVTQRRPGSDAGAENGRHGFDIEIFRHFQHEGVADGDGFGVAAVGGLAVVFVDAVVGTDEAVFAVLFEVVSAGLAVAAGIDEAANADKVARFVFADARTDAAHTANDFMTRHHGVYRATPVVARGVQVAVADAGVEDVDNDVVSARRAVCKGEGGERAGGRLGGVGFDDFGHGLVLLWMAEMSGAVAKCPKRLSAMRDGMQIAAFS</sequence>
<evidence type="ECO:0000313" key="1">
    <source>
        <dbReference type="EMBL" id="EHM53212.1"/>
    </source>
</evidence>
<dbReference type="HOGENOM" id="CLU_095627_0_0_6"/>
<comment type="caution">
    <text evidence="1">The sequence shown here is derived from an EMBL/GenBank/DDBJ whole genome shotgun (WGS) entry which is preliminary data.</text>
</comment>
<proteinExistence type="predicted"/>
<dbReference type="AlphaFoldDB" id="G9ZGJ1"/>
<name>G9ZGJ1_9GAMM</name>
<dbReference type="EMBL" id="AGCM01000109">
    <property type="protein sequence ID" value="EHM53212.1"/>
    <property type="molecule type" value="Genomic_DNA"/>
</dbReference>
<accession>G9ZGJ1</accession>
<dbReference type="Proteomes" id="UP000004750">
    <property type="component" value="Unassembled WGS sequence"/>
</dbReference>
<evidence type="ECO:0000313" key="2">
    <source>
        <dbReference type="Proteomes" id="UP000004750"/>
    </source>
</evidence>
<reference evidence="1 2" key="1">
    <citation type="submission" date="2011-08" db="EMBL/GenBank/DDBJ databases">
        <authorList>
            <person name="Weinstock G."/>
            <person name="Sodergren E."/>
            <person name="Clifton S."/>
            <person name="Fulton L."/>
            <person name="Fulton B."/>
            <person name="Courtney L."/>
            <person name="Fronick C."/>
            <person name="Harrison M."/>
            <person name="Strong C."/>
            <person name="Farmer C."/>
            <person name="Delahaunty K."/>
            <person name="Markovic C."/>
            <person name="Hall O."/>
            <person name="Minx P."/>
            <person name="Tomlinson C."/>
            <person name="Mitreva M."/>
            <person name="Hou S."/>
            <person name="Chen J."/>
            <person name="Wollam A."/>
            <person name="Pepin K.H."/>
            <person name="Johnson M."/>
            <person name="Bhonagiri V."/>
            <person name="Zhang X."/>
            <person name="Suruliraj S."/>
            <person name="Warren W."/>
            <person name="Chinwalla A."/>
            <person name="Mardis E.R."/>
            <person name="Wilson R.K."/>
        </authorList>
    </citation>
    <scope>NUCLEOTIDE SEQUENCE [LARGE SCALE GENOMIC DNA]</scope>
    <source>
        <strain evidence="1 2">F0432</strain>
    </source>
</reference>
<gene>
    <name evidence="1" type="ORF">HMPREF9080_01895</name>
</gene>
<dbReference type="AntiFam" id="ANF00156">
    <property type="entry name" value="Shadow ORF (opposite yahK)"/>
</dbReference>